<dbReference type="Pfam" id="PF01596">
    <property type="entry name" value="Methyltransf_3"/>
    <property type="match status" value="1"/>
</dbReference>
<accession>A0A7W7K1J0</accession>
<dbReference type="InterPro" id="IPR050362">
    <property type="entry name" value="Cation-dep_OMT"/>
</dbReference>
<organism evidence="4 5">
    <name type="scientific">Sphingomonas kyeonggiensis</name>
    <dbReference type="NCBI Taxonomy" id="1268553"/>
    <lineage>
        <taxon>Bacteria</taxon>
        <taxon>Pseudomonadati</taxon>
        <taxon>Pseudomonadota</taxon>
        <taxon>Alphaproteobacteria</taxon>
        <taxon>Sphingomonadales</taxon>
        <taxon>Sphingomonadaceae</taxon>
        <taxon>Sphingomonas</taxon>
    </lineage>
</organism>
<dbReference type="Proteomes" id="UP000575241">
    <property type="component" value="Unassembled WGS sequence"/>
</dbReference>
<dbReference type="RefSeq" id="WP_184166439.1">
    <property type="nucleotide sequence ID" value="NZ_JACHLN010000002.1"/>
</dbReference>
<reference evidence="4 5" key="1">
    <citation type="submission" date="2020-08" db="EMBL/GenBank/DDBJ databases">
        <title>Functional genomics of gut bacteria from endangered species of beetles.</title>
        <authorList>
            <person name="Carlos-Shanley C."/>
        </authorList>
    </citation>
    <scope>NUCLEOTIDE SEQUENCE [LARGE SCALE GENOMIC DNA]</scope>
    <source>
        <strain evidence="4 5">S00224</strain>
    </source>
</reference>
<dbReference type="EMBL" id="JACHLN010000002">
    <property type="protein sequence ID" value="MBB4839008.1"/>
    <property type="molecule type" value="Genomic_DNA"/>
</dbReference>
<dbReference type="GO" id="GO:0008171">
    <property type="term" value="F:O-methyltransferase activity"/>
    <property type="evidence" value="ECO:0007669"/>
    <property type="project" value="InterPro"/>
</dbReference>
<evidence type="ECO:0000256" key="1">
    <source>
        <dbReference type="ARBA" id="ARBA00022603"/>
    </source>
</evidence>
<dbReference type="PANTHER" id="PTHR10509:SF14">
    <property type="entry name" value="CAFFEOYL-COA O-METHYLTRANSFERASE 3-RELATED"/>
    <property type="match status" value="1"/>
</dbReference>
<evidence type="ECO:0000256" key="2">
    <source>
        <dbReference type="ARBA" id="ARBA00022679"/>
    </source>
</evidence>
<dbReference type="InterPro" id="IPR002935">
    <property type="entry name" value="SAM_O-MeTrfase"/>
</dbReference>
<sequence length="222" mass="23461">MERRWAEVDGYIADRLLGDDPVLDAALAANAAGGLPPIDVSAAQGRMLELLARMSGARRILEVGTLGGYSTIWLARALPEDGRLLTLELEPHHAEVARTNLARAGFADRCEVRVGPAVDTLAAMVAAGEGPFDLVFIDADKPSNVAYLEAALALTRPGSVILVDNVIREGNILDPDNADPRVIGARALFDAVSVEPRLDATAIQTVGDKGWDGFLMAVVRGG</sequence>
<gene>
    <name evidence="4" type="ORF">HNP52_002077</name>
</gene>
<protein>
    <submittedName>
        <fullName evidence="4">Putative O-methyltransferase YrrM</fullName>
    </submittedName>
</protein>
<dbReference type="PROSITE" id="PS51682">
    <property type="entry name" value="SAM_OMT_I"/>
    <property type="match status" value="1"/>
</dbReference>
<dbReference type="SUPFAM" id="SSF53335">
    <property type="entry name" value="S-adenosyl-L-methionine-dependent methyltransferases"/>
    <property type="match status" value="1"/>
</dbReference>
<dbReference type="CDD" id="cd02440">
    <property type="entry name" value="AdoMet_MTases"/>
    <property type="match status" value="1"/>
</dbReference>
<dbReference type="InterPro" id="IPR029063">
    <property type="entry name" value="SAM-dependent_MTases_sf"/>
</dbReference>
<evidence type="ECO:0000313" key="5">
    <source>
        <dbReference type="Proteomes" id="UP000575241"/>
    </source>
</evidence>
<dbReference type="AlphaFoldDB" id="A0A7W7K1J0"/>
<comment type="caution">
    <text evidence="4">The sequence shown here is derived from an EMBL/GenBank/DDBJ whole genome shotgun (WGS) entry which is preliminary data.</text>
</comment>
<name>A0A7W7K1J0_9SPHN</name>
<keyword evidence="5" id="KW-1185">Reference proteome</keyword>
<dbReference type="PANTHER" id="PTHR10509">
    <property type="entry name" value="O-METHYLTRANSFERASE-RELATED"/>
    <property type="match status" value="1"/>
</dbReference>
<keyword evidence="3" id="KW-0949">S-adenosyl-L-methionine</keyword>
<proteinExistence type="predicted"/>
<dbReference type="GO" id="GO:0032259">
    <property type="term" value="P:methylation"/>
    <property type="evidence" value="ECO:0007669"/>
    <property type="project" value="UniProtKB-KW"/>
</dbReference>
<keyword evidence="1 4" id="KW-0489">Methyltransferase</keyword>
<keyword evidence="2 4" id="KW-0808">Transferase</keyword>
<evidence type="ECO:0000256" key="3">
    <source>
        <dbReference type="ARBA" id="ARBA00022691"/>
    </source>
</evidence>
<dbReference type="GO" id="GO:0008757">
    <property type="term" value="F:S-adenosylmethionine-dependent methyltransferase activity"/>
    <property type="evidence" value="ECO:0007669"/>
    <property type="project" value="TreeGrafter"/>
</dbReference>
<dbReference type="Gene3D" id="3.40.50.150">
    <property type="entry name" value="Vaccinia Virus protein VP39"/>
    <property type="match status" value="1"/>
</dbReference>
<evidence type="ECO:0000313" key="4">
    <source>
        <dbReference type="EMBL" id="MBB4839008.1"/>
    </source>
</evidence>